<evidence type="ECO:0000313" key="3">
    <source>
        <dbReference type="Proteomes" id="UP001212498"/>
    </source>
</evidence>
<evidence type="ECO:0000256" key="1">
    <source>
        <dbReference type="SAM" id="SignalP"/>
    </source>
</evidence>
<organism evidence="2 3">
    <name type="scientific">Nonomuraea ferruginea</name>
    <dbReference type="NCBI Taxonomy" id="46174"/>
    <lineage>
        <taxon>Bacteria</taxon>
        <taxon>Bacillati</taxon>
        <taxon>Actinomycetota</taxon>
        <taxon>Actinomycetes</taxon>
        <taxon>Streptosporangiales</taxon>
        <taxon>Streptosporangiaceae</taxon>
        <taxon>Nonomuraea</taxon>
    </lineage>
</organism>
<dbReference type="EMBL" id="JAPNUD010000036">
    <property type="protein sequence ID" value="MDA0642181.1"/>
    <property type="molecule type" value="Genomic_DNA"/>
</dbReference>
<dbReference type="RefSeq" id="WP_271276786.1">
    <property type="nucleotide sequence ID" value="NZ_BAABFD010000001.1"/>
</dbReference>
<accession>A0ABT4SY55</accession>
<gene>
    <name evidence="2" type="ORF">OUY24_16225</name>
</gene>
<name>A0ABT4SY55_9ACTN</name>
<keyword evidence="3" id="KW-1185">Reference proteome</keyword>
<feature type="signal peptide" evidence="1">
    <location>
        <begin position="1"/>
        <end position="30"/>
    </location>
</feature>
<keyword evidence="1" id="KW-0732">Signal</keyword>
<reference evidence="2 3" key="1">
    <citation type="submission" date="2022-11" db="EMBL/GenBank/DDBJ databases">
        <title>Nonomuraea corallina sp. nov., a new species of the genus Nonomuraea isolated from sea side sediment in Thai sea.</title>
        <authorList>
            <person name="Ngamcharungchit C."/>
            <person name="Matsumoto A."/>
            <person name="Suriyachadkun C."/>
            <person name="Panbangred W."/>
            <person name="Inahashi Y."/>
            <person name="Intra B."/>
        </authorList>
    </citation>
    <scope>NUCLEOTIDE SEQUENCE [LARGE SCALE GENOMIC DNA]</scope>
    <source>
        <strain evidence="2 3">DSM 43553</strain>
    </source>
</reference>
<proteinExistence type="predicted"/>
<sequence length="96" mass="10335">MMRKRTVTTLFAGLVTAVGLCLALPGNAGAASQDCEAPAQLSGVSAPFVWWCEGYYMTWQECRDTGVAYVGAQGAKAWACDEVGPASYPWRLRILD</sequence>
<feature type="chain" id="PRO_5045249859" description="Alpha amylase inhibitor" evidence="1">
    <location>
        <begin position="31"/>
        <end position="96"/>
    </location>
</feature>
<dbReference type="Proteomes" id="UP001212498">
    <property type="component" value="Unassembled WGS sequence"/>
</dbReference>
<protein>
    <recommendedName>
        <fullName evidence="4">Alpha amylase inhibitor</fullName>
    </recommendedName>
</protein>
<evidence type="ECO:0008006" key="4">
    <source>
        <dbReference type="Google" id="ProtNLM"/>
    </source>
</evidence>
<comment type="caution">
    <text evidence="2">The sequence shown here is derived from an EMBL/GenBank/DDBJ whole genome shotgun (WGS) entry which is preliminary data.</text>
</comment>
<evidence type="ECO:0000313" key="2">
    <source>
        <dbReference type="EMBL" id="MDA0642181.1"/>
    </source>
</evidence>